<accession>A0A8H3IH02</accession>
<comment type="caution">
    <text evidence="2">The sequence shown here is derived from an EMBL/GenBank/DDBJ whole genome shotgun (WGS) entry which is preliminary data.</text>
</comment>
<protein>
    <recommendedName>
        <fullName evidence="1">AB hydrolase-1 domain-containing protein</fullName>
    </recommendedName>
</protein>
<sequence length="302" mass="33590">MTVQVPKTGFIELDQGQLFWRYDSPVYDKDRAESGSSPRPVLLFIHAWDEQVVYYTARGWSTLRFDLLGYGQSVPSESYVQRGCTPAVKHHDHAMEVIEKYRLFRGHAAIDEKFVMIGLSRGASYAIDFALQSPHLTAGLVVCAGGLGGFDLANTNQEIAMFECHDDYVAKGDAHNAAMMDVRIWGRGTQGNDGRLSKMVGDKLYDWCKLIAQREIAGTGGSAIPAQDLTPKAAERLSDINVPTVVAFGRYDDTSTNETMKYVAQRIPGSKLTEFGTAHMINLECPSEFNDWLGAYLDHFLF</sequence>
<name>A0A8H3IH02_9LECA</name>
<dbReference type="AlphaFoldDB" id="A0A8H3IH02"/>
<dbReference type="InterPro" id="IPR000073">
    <property type="entry name" value="AB_hydrolase_1"/>
</dbReference>
<proteinExistence type="predicted"/>
<dbReference type="SUPFAM" id="SSF53474">
    <property type="entry name" value="alpha/beta-Hydrolases"/>
    <property type="match status" value="1"/>
</dbReference>
<evidence type="ECO:0000259" key="1">
    <source>
        <dbReference type="Pfam" id="PF12697"/>
    </source>
</evidence>
<dbReference type="OrthoDB" id="408373at2759"/>
<evidence type="ECO:0000313" key="3">
    <source>
        <dbReference type="Proteomes" id="UP000664203"/>
    </source>
</evidence>
<dbReference type="PANTHER" id="PTHR43433">
    <property type="entry name" value="HYDROLASE, ALPHA/BETA FOLD FAMILY PROTEIN"/>
    <property type="match status" value="1"/>
</dbReference>
<organism evidence="2 3">
    <name type="scientific">Alectoria fallacina</name>
    <dbReference type="NCBI Taxonomy" id="1903189"/>
    <lineage>
        <taxon>Eukaryota</taxon>
        <taxon>Fungi</taxon>
        <taxon>Dikarya</taxon>
        <taxon>Ascomycota</taxon>
        <taxon>Pezizomycotina</taxon>
        <taxon>Lecanoromycetes</taxon>
        <taxon>OSLEUM clade</taxon>
        <taxon>Lecanoromycetidae</taxon>
        <taxon>Lecanorales</taxon>
        <taxon>Lecanorineae</taxon>
        <taxon>Parmeliaceae</taxon>
        <taxon>Alectoria</taxon>
    </lineage>
</organism>
<dbReference type="PANTHER" id="PTHR43433:SF5">
    <property type="entry name" value="AB HYDROLASE-1 DOMAIN-CONTAINING PROTEIN"/>
    <property type="match status" value="1"/>
</dbReference>
<keyword evidence="3" id="KW-1185">Reference proteome</keyword>
<dbReference type="Gene3D" id="3.40.50.1820">
    <property type="entry name" value="alpha/beta hydrolase"/>
    <property type="match status" value="1"/>
</dbReference>
<dbReference type="EMBL" id="CAJPDR010000082">
    <property type="protein sequence ID" value="CAF9915380.1"/>
    <property type="molecule type" value="Genomic_DNA"/>
</dbReference>
<feature type="domain" description="AB hydrolase-1" evidence="1">
    <location>
        <begin position="42"/>
        <end position="291"/>
    </location>
</feature>
<evidence type="ECO:0000313" key="2">
    <source>
        <dbReference type="EMBL" id="CAF9915380.1"/>
    </source>
</evidence>
<dbReference type="Pfam" id="PF12697">
    <property type="entry name" value="Abhydrolase_6"/>
    <property type="match status" value="1"/>
</dbReference>
<reference evidence="2" key="1">
    <citation type="submission" date="2021-03" db="EMBL/GenBank/DDBJ databases">
        <authorList>
            <person name="Tagirdzhanova G."/>
        </authorList>
    </citation>
    <scope>NUCLEOTIDE SEQUENCE</scope>
</reference>
<dbReference type="InterPro" id="IPR050471">
    <property type="entry name" value="AB_hydrolase"/>
</dbReference>
<gene>
    <name evidence="2" type="ORF">ALECFALPRED_010132</name>
</gene>
<dbReference type="InterPro" id="IPR029058">
    <property type="entry name" value="AB_hydrolase_fold"/>
</dbReference>
<dbReference type="Proteomes" id="UP000664203">
    <property type="component" value="Unassembled WGS sequence"/>
</dbReference>